<dbReference type="SMART" id="SM00116">
    <property type="entry name" value="CBS"/>
    <property type="match status" value="2"/>
</dbReference>
<evidence type="ECO:0000256" key="2">
    <source>
        <dbReference type="SAM" id="Phobius"/>
    </source>
</evidence>
<sequence>MTSPDKNGGRLKRTADRLFAPLLAGATFRSRLIASVGILLCVAFTGIVSAWLYNHTTHYAFLIAPVGASAILLFVVPSSPMAQPWAIIGGNTISALVGVLVYQFVKEPLLAAGLAVALSVLAMSLARAMHPPGGAIALTAVIGGHTVTEAGFLFPFAPVALDSAIVVLFGIAFHKILRRPYPHVTPVVNQHQTQDTPTQMRGGPTSADIDAALSEMQESFDITREDLEVLLRQIEMQTVMRNNASGKAGPDCNSIMSRHVVSVKAADTDDYARSLLLKHNIRSLPVVDDTNKLLGTVGLRELLKGKGAVETLMIVPPVARPQDPALSLLPVLTNGRSHAVIITDTDNQVVGLISQTDLLAALARLVQTALSVEKTL</sequence>
<dbReference type="EMBL" id="QNRH01000003">
    <property type="protein sequence ID" value="RBO95879.1"/>
    <property type="molecule type" value="Genomic_DNA"/>
</dbReference>
<keyword evidence="5" id="KW-1185">Reference proteome</keyword>
<dbReference type="InterPro" id="IPR058581">
    <property type="entry name" value="TM_HPP"/>
</dbReference>
<evidence type="ECO:0000256" key="1">
    <source>
        <dbReference type="PROSITE-ProRule" id="PRU00703"/>
    </source>
</evidence>
<reference evidence="4 5" key="1">
    <citation type="submission" date="2018-06" db="EMBL/GenBank/DDBJ databases">
        <title>Genomic Encyclopedia of Type Strains, Phase IV (KMG-IV): sequencing the most valuable type-strain genomes for metagenomic binning, comparative biology and taxonomic classification.</title>
        <authorList>
            <person name="Goeker M."/>
        </authorList>
    </citation>
    <scope>NUCLEOTIDE SEQUENCE [LARGE SCALE GENOMIC DNA]</scope>
    <source>
        <strain evidence="4 5">DSM 25619</strain>
    </source>
</reference>
<gene>
    <name evidence="4" type="ORF">DFR47_103443</name>
</gene>
<name>A0A366E255_9HYPH</name>
<accession>A0A366E255</accession>
<dbReference type="InterPro" id="IPR007065">
    <property type="entry name" value="HPP"/>
</dbReference>
<dbReference type="Gene3D" id="3.10.580.10">
    <property type="entry name" value="CBS-domain"/>
    <property type="match status" value="1"/>
</dbReference>
<dbReference type="Pfam" id="PF04982">
    <property type="entry name" value="TM_HPP"/>
    <property type="match status" value="1"/>
</dbReference>
<dbReference type="PANTHER" id="PTHR33741">
    <property type="entry name" value="TRANSMEMBRANE PROTEIN DDB_G0269096-RELATED"/>
    <property type="match status" value="1"/>
</dbReference>
<dbReference type="Pfam" id="PF00571">
    <property type="entry name" value="CBS"/>
    <property type="match status" value="2"/>
</dbReference>
<dbReference type="OrthoDB" id="9811720at2"/>
<dbReference type="AlphaFoldDB" id="A0A366E255"/>
<dbReference type="InterPro" id="IPR046342">
    <property type="entry name" value="CBS_dom_sf"/>
</dbReference>
<protein>
    <submittedName>
        <fullName evidence="4">CBS domain-containing membrane protein</fullName>
    </submittedName>
</protein>
<keyword evidence="1" id="KW-0129">CBS domain</keyword>
<organism evidence="4 5">
    <name type="scientific">Pseudochrobactrum asaccharolyticum</name>
    <dbReference type="NCBI Taxonomy" id="354351"/>
    <lineage>
        <taxon>Bacteria</taxon>
        <taxon>Pseudomonadati</taxon>
        <taxon>Pseudomonadota</taxon>
        <taxon>Alphaproteobacteria</taxon>
        <taxon>Hyphomicrobiales</taxon>
        <taxon>Brucellaceae</taxon>
        <taxon>Pseudochrobactrum</taxon>
    </lineage>
</organism>
<feature type="transmembrane region" description="Helical" evidence="2">
    <location>
        <begin position="150"/>
        <end position="173"/>
    </location>
</feature>
<feature type="transmembrane region" description="Helical" evidence="2">
    <location>
        <begin position="82"/>
        <end position="102"/>
    </location>
</feature>
<feature type="transmembrane region" description="Helical" evidence="2">
    <location>
        <begin position="109"/>
        <end position="130"/>
    </location>
</feature>
<evidence type="ECO:0000313" key="4">
    <source>
        <dbReference type="EMBL" id="RBO95879.1"/>
    </source>
</evidence>
<evidence type="ECO:0000313" key="5">
    <source>
        <dbReference type="Proteomes" id="UP000252893"/>
    </source>
</evidence>
<dbReference type="PROSITE" id="PS51371">
    <property type="entry name" value="CBS"/>
    <property type="match status" value="1"/>
</dbReference>
<keyword evidence="2" id="KW-1133">Transmembrane helix</keyword>
<dbReference type="PANTHER" id="PTHR33741:SF5">
    <property type="entry name" value="TRANSMEMBRANE PROTEIN DDB_G0269096-RELATED"/>
    <property type="match status" value="1"/>
</dbReference>
<keyword evidence="2" id="KW-0472">Membrane</keyword>
<dbReference type="InterPro" id="IPR000644">
    <property type="entry name" value="CBS_dom"/>
</dbReference>
<feature type="domain" description="CBS" evidence="3">
    <location>
        <begin position="256"/>
        <end position="312"/>
    </location>
</feature>
<proteinExistence type="predicted"/>
<evidence type="ECO:0000259" key="3">
    <source>
        <dbReference type="PROSITE" id="PS51371"/>
    </source>
</evidence>
<dbReference type="Proteomes" id="UP000252893">
    <property type="component" value="Unassembled WGS sequence"/>
</dbReference>
<dbReference type="RefSeq" id="WP_113944386.1">
    <property type="nucleotide sequence ID" value="NZ_JBHEEG010000004.1"/>
</dbReference>
<feature type="transmembrane region" description="Helical" evidence="2">
    <location>
        <begin position="59"/>
        <end position="76"/>
    </location>
</feature>
<keyword evidence="2" id="KW-0812">Transmembrane</keyword>
<feature type="transmembrane region" description="Helical" evidence="2">
    <location>
        <begin position="32"/>
        <end position="52"/>
    </location>
</feature>
<comment type="caution">
    <text evidence="4">The sequence shown here is derived from an EMBL/GenBank/DDBJ whole genome shotgun (WGS) entry which is preliminary data.</text>
</comment>
<dbReference type="SUPFAM" id="SSF54631">
    <property type="entry name" value="CBS-domain pair"/>
    <property type="match status" value="1"/>
</dbReference>